<organism evidence="1 2">
    <name type="scientific">Klebsiella grimontii</name>
    <dbReference type="NCBI Taxonomy" id="2058152"/>
    <lineage>
        <taxon>Bacteria</taxon>
        <taxon>Pseudomonadati</taxon>
        <taxon>Pseudomonadota</taxon>
        <taxon>Gammaproteobacteria</taxon>
        <taxon>Enterobacterales</taxon>
        <taxon>Enterobacteriaceae</taxon>
        <taxon>Klebsiella/Raoultella group</taxon>
        <taxon>Klebsiella</taxon>
    </lineage>
</organism>
<gene>
    <name evidence="1" type="ORF">KOSB73_50099</name>
</gene>
<reference evidence="2" key="1">
    <citation type="submission" date="2017-08" db="EMBL/GenBank/DDBJ databases">
        <authorList>
            <person name="Brisse S."/>
        </authorList>
    </citation>
    <scope>NUCLEOTIDE SEQUENCE [LARGE SCALE GENOMIC DNA]</scope>
    <source>
        <strain evidence="2">06D021</strain>
    </source>
</reference>
<sequence length="93" mass="10036">MFLNMLRFFYPIVGGLGVNRPVLVPGFFCDPGQIDPGPILYAANNLNMDFTVTAEAAGYTPTLVITTSLILARGMSACYQPPPLPNWARGTSL</sequence>
<accession>A0A285BAA2</accession>
<evidence type="ECO:0000313" key="2">
    <source>
        <dbReference type="Proteomes" id="UP000220639"/>
    </source>
</evidence>
<dbReference type="AlphaFoldDB" id="A0A285BAA2"/>
<proteinExistence type="predicted"/>
<dbReference type="RefSeq" id="WP_241185285.1">
    <property type="nucleotide sequence ID" value="NZ_JAKWHM010000219.1"/>
</dbReference>
<dbReference type="Proteomes" id="UP000220639">
    <property type="component" value="Unassembled WGS sequence"/>
</dbReference>
<dbReference type="EMBL" id="FZTC01000045">
    <property type="protein sequence ID" value="SNU37909.1"/>
    <property type="molecule type" value="Genomic_DNA"/>
</dbReference>
<name>A0A285BAA2_9ENTR</name>
<evidence type="ECO:0000313" key="1">
    <source>
        <dbReference type="EMBL" id="SNU37909.1"/>
    </source>
</evidence>
<protein>
    <submittedName>
        <fullName evidence="1">Uncharacterized protein</fullName>
    </submittedName>
</protein>